<dbReference type="SUPFAM" id="SSF158694">
    <property type="entry name" value="UraD-Like"/>
    <property type="match status" value="1"/>
</dbReference>
<dbReference type="Gene3D" id="1.10.3330.10">
    <property type="entry name" value="Oxo-4-hydroxy-4-carboxy-5-ureidoimidazoline decarboxylase"/>
    <property type="match status" value="1"/>
</dbReference>
<dbReference type="GO" id="GO:0051997">
    <property type="term" value="F:2-oxo-4-hydroxy-4-carboxy-5-ureidoimidazoline decarboxylase activity"/>
    <property type="evidence" value="ECO:0007669"/>
    <property type="project" value="UniProtKB-EC"/>
</dbReference>
<accession>A0ABV8U3L0</accession>
<evidence type="ECO:0000256" key="6">
    <source>
        <dbReference type="ARBA" id="ARBA00023239"/>
    </source>
</evidence>
<proteinExistence type="predicted"/>
<dbReference type="InterPro" id="IPR017595">
    <property type="entry name" value="OHCU_decarboxylase-2"/>
</dbReference>
<reference evidence="10" key="1">
    <citation type="journal article" date="2019" name="Int. J. Syst. Evol. Microbiol.">
        <title>The Global Catalogue of Microorganisms (GCM) 10K type strain sequencing project: providing services to taxonomists for standard genome sequencing and annotation.</title>
        <authorList>
            <consortium name="The Broad Institute Genomics Platform"/>
            <consortium name="The Broad Institute Genome Sequencing Center for Infectious Disease"/>
            <person name="Wu L."/>
            <person name="Ma J."/>
        </authorList>
    </citation>
    <scope>NUCLEOTIDE SEQUENCE [LARGE SCALE GENOMIC DNA]</scope>
    <source>
        <strain evidence="10">IBRC-M 10908</strain>
    </source>
</reference>
<keyword evidence="6 9" id="KW-0456">Lyase</keyword>
<keyword evidence="4" id="KW-0659">Purine metabolism</keyword>
<dbReference type="NCBIfam" id="NF010372">
    <property type="entry name" value="PRK13798.1"/>
    <property type="match status" value="1"/>
</dbReference>
<keyword evidence="10" id="KW-1185">Reference proteome</keyword>
<dbReference type="NCBIfam" id="TIGR03180">
    <property type="entry name" value="UraD_2"/>
    <property type="match status" value="1"/>
</dbReference>
<dbReference type="RefSeq" id="WP_380624941.1">
    <property type="nucleotide sequence ID" value="NZ_JBHSDK010000058.1"/>
</dbReference>
<feature type="domain" description="Oxo-4-hydroxy-4-carboxy-5-ureidoimidazoline decarboxylase" evidence="8">
    <location>
        <begin position="8"/>
        <end position="160"/>
    </location>
</feature>
<evidence type="ECO:0000259" key="8">
    <source>
        <dbReference type="Pfam" id="PF09349"/>
    </source>
</evidence>
<dbReference type="EMBL" id="JBHSDK010000058">
    <property type="protein sequence ID" value="MFC4337696.1"/>
    <property type="molecule type" value="Genomic_DNA"/>
</dbReference>
<evidence type="ECO:0000256" key="2">
    <source>
        <dbReference type="ARBA" id="ARBA00004754"/>
    </source>
</evidence>
<evidence type="ECO:0000313" key="10">
    <source>
        <dbReference type="Proteomes" id="UP001595823"/>
    </source>
</evidence>
<organism evidence="9 10">
    <name type="scientific">Salininema proteolyticum</name>
    <dbReference type="NCBI Taxonomy" id="1607685"/>
    <lineage>
        <taxon>Bacteria</taxon>
        <taxon>Bacillati</taxon>
        <taxon>Actinomycetota</taxon>
        <taxon>Actinomycetes</taxon>
        <taxon>Glycomycetales</taxon>
        <taxon>Glycomycetaceae</taxon>
        <taxon>Salininema</taxon>
    </lineage>
</organism>
<dbReference type="PANTHER" id="PTHR43466:SF1">
    <property type="entry name" value="2-OXO-4-HYDROXY-4-CARBOXY-5-UREIDOIMIDAZOLINE DECARBOXYLASE-RELATED"/>
    <property type="match status" value="1"/>
</dbReference>
<feature type="region of interest" description="Disordered" evidence="7">
    <location>
        <begin position="68"/>
        <end position="101"/>
    </location>
</feature>
<evidence type="ECO:0000313" key="9">
    <source>
        <dbReference type="EMBL" id="MFC4337696.1"/>
    </source>
</evidence>
<evidence type="ECO:0000256" key="5">
    <source>
        <dbReference type="ARBA" id="ARBA00022793"/>
    </source>
</evidence>
<dbReference type="PANTHER" id="PTHR43466">
    <property type="entry name" value="2-OXO-4-HYDROXY-4-CARBOXY-5-UREIDOIMIDAZOLINE DECARBOXYLASE-RELATED"/>
    <property type="match status" value="1"/>
</dbReference>
<comment type="pathway">
    <text evidence="2">Purine metabolism; urate degradation; (S)-allantoin from urate: step 3/3.</text>
</comment>
<evidence type="ECO:0000256" key="7">
    <source>
        <dbReference type="SAM" id="MobiDB-lite"/>
    </source>
</evidence>
<dbReference type="Pfam" id="PF09349">
    <property type="entry name" value="OHCU_decarbox"/>
    <property type="match status" value="1"/>
</dbReference>
<dbReference type="EC" id="4.1.1.97" evidence="3"/>
<name>A0ABV8U3L0_9ACTN</name>
<comment type="caution">
    <text evidence="9">The sequence shown here is derived from an EMBL/GenBank/DDBJ whole genome shotgun (WGS) entry which is preliminary data.</text>
</comment>
<dbReference type="InterPro" id="IPR018020">
    <property type="entry name" value="OHCU_decarboxylase"/>
</dbReference>
<evidence type="ECO:0000256" key="4">
    <source>
        <dbReference type="ARBA" id="ARBA00022631"/>
    </source>
</evidence>
<sequence>MWTLAEFNGLEAPTARAELLACCASPEWADAVGEARPFESLDRLLDFSDRAYAELDADQIDLAVKAHPEIGTRAEERDTESAWSRGEQSAAQSSDQRVKGELAEANAEYREKFGQVFLICATGLDSETILAEAKRRLRNGAAEEAAETASELRKIVQLRVGKLVTE</sequence>
<dbReference type="Proteomes" id="UP001595823">
    <property type="component" value="Unassembled WGS sequence"/>
</dbReference>
<comment type="catalytic activity">
    <reaction evidence="1">
        <text>5-hydroxy-2-oxo-4-ureido-2,5-dihydro-1H-imidazole-5-carboxylate + H(+) = (S)-allantoin + CO2</text>
        <dbReference type="Rhea" id="RHEA:26301"/>
        <dbReference type="ChEBI" id="CHEBI:15378"/>
        <dbReference type="ChEBI" id="CHEBI:15678"/>
        <dbReference type="ChEBI" id="CHEBI:16526"/>
        <dbReference type="ChEBI" id="CHEBI:58639"/>
        <dbReference type="EC" id="4.1.1.97"/>
    </reaction>
</comment>
<dbReference type="InterPro" id="IPR036778">
    <property type="entry name" value="OHCU_decarboxylase_sf"/>
</dbReference>
<evidence type="ECO:0000256" key="1">
    <source>
        <dbReference type="ARBA" id="ARBA00001163"/>
    </source>
</evidence>
<feature type="compositionally biased region" description="Polar residues" evidence="7">
    <location>
        <begin position="86"/>
        <end position="95"/>
    </location>
</feature>
<keyword evidence="5" id="KW-0210">Decarboxylase</keyword>
<evidence type="ECO:0000256" key="3">
    <source>
        <dbReference type="ARBA" id="ARBA00012257"/>
    </source>
</evidence>
<feature type="compositionally biased region" description="Basic and acidic residues" evidence="7">
    <location>
        <begin position="68"/>
        <end position="80"/>
    </location>
</feature>
<gene>
    <name evidence="9" type="primary">uraD</name>
    <name evidence="9" type="ORF">ACFPET_21105</name>
</gene>
<protein>
    <recommendedName>
        <fullName evidence="3">2-oxo-4-hydroxy-4-carboxy-5-ureidoimidazoline decarboxylase</fullName>
        <ecNumber evidence="3">4.1.1.97</ecNumber>
    </recommendedName>
</protein>